<evidence type="ECO:0000256" key="3">
    <source>
        <dbReference type="ARBA" id="ARBA00008999"/>
    </source>
</evidence>
<dbReference type="GO" id="GO:0005737">
    <property type="term" value="C:cytoplasm"/>
    <property type="evidence" value="ECO:0007669"/>
    <property type="project" value="UniProtKB-SubCell"/>
</dbReference>
<evidence type="ECO:0000256" key="9">
    <source>
        <dbReference type="ARBA" id="ARBA00023134"/>
    </source>
</evidence>
<keyword evidence="10" id="KW-0413">Isomerase</keyword>
<dbReference type="GO" id="GO:0003743">
    <property type="term" value="F:translation initiation factor activity"/>
    <property type="evidence" value="ECO:0007669"/>
    <property type="project" value="UniProtKB-KW"/>
</dbReference>
<dbReference type="Gene3D" id="3.30.2350.10">
    <property type="entry name" value="Pseudouridine synthase"/>
    <property type="match status" value="1"/>
</dbReference>
<keyword evidence="17" id="KW-1185">Reference proteome</keyword>
<dbReference type="SUPFAM" id="SSF52156">
    <property type="entry name" value="Initiation factor IF2/eIF5b, domain 3"/>
    <property type="match status" value="1"/>
</dbReference>
<dbReference type="OrthoDB" id="9995526at2759"/>
<evidence type="ECO:0000256" key="4">
    <source>
        <dbReference type="ARBA" id="ARBA00012787"/>
    </source>
</evidence>
<dbReference type="Pfam" id="PF09157">
    <property type="entry name" value="TruB-C_2"/>
    <property type="match status" value="1"/>
</dbReference>
<dbReference type="SUPFAM" id="SSF50447">
    <property type="entry name" value="Translation proteins"/>
    <property type="match status" value="1"/>
</dbReference>
<dbReference type="CDD" id="cd03692">
    <property type="entry name" value="mtIF2_IVc"/>
    <property type="match status" value="1"/>
</dbReference>
<dbReference type="Proteomes" id="UP000478052">
    <property type="component" value="Unassembled WGS sequence"/>
</dbReference>
<evidence type="ECO:0000256" key="5">
    <source>
        <dbReference type="ARBA" id="ARBA00022540"/>
    </source>
</evidence>
<dbReference type="InterPro" id="IPR000238">
    <property type="entry name" value="RbfA"/>
</dbReference>
<dbReference type="Pfam" id="PF16198">
    <property type="entry name" value="TruB_C_2"/>
    <property type="match status" value="1"/>
</dbReference>
<dbReference type="Gene3D" id="3.40.50.10050">
    <property type="entry name" value="Translation initiation factor IF- 2, domain 3"/>
    <property type="match status" value="1"/>
</dbReference>
<evidence type="ECO:0000256" key="10">
    <source>
        <dbReference type="ARBA" id="ARBA00023235"/>
    </source>
</evidence>
<dbReference type="NCBIfam" id="TIGR00082">
    <property type="entry name" value="rbfA"/>
    <property type="match status" value="1"/>
</dbReference>
<dbReference type="InterPro" id="IPR015946">
    <property type="entry name" value="KH_dom-like_a/b"/>
</dbReference>
<dbReference type="HAMAP" id="MF_00003">
    <property type="entry name" value="RbfA"/>
    <property type="match status" value="1"/>
</dbReference>
<keyword evidence="6" id="KW-0819">tRNA processing</keyword>
<feature type="domain" description="Translation elongation factor EFTu-like" evidence="12">
    <location>
        <begin position="122"/>
        <end position="189"/>
    </location>
</feature>
<dbReference type="InterPro" id="IPR023115">
    <property type="entry name" value="TIF_IF2_dom3"/>
</dbReference>
<evidence type="ECO:0000256" key="6">
    <source>
        <dbReference type="ARBA" id="ARBA00022694"/>
    </source>
</evidence>
<dbReference type="GO" id="GO:0006364">
    <property type="term" value="P:rRNA processing"/>
    <property type="evidence" value="ECO:0007669"/>
    <property type="project" value="InterPro"/>
</dbReference>
<feature type="domain" description="Translation initiation factor IF- 2" evidence="14">
    <location>
        <begin position="1"/>
        <end position="91"/>
    </location>
</feature>
<dbReference type="Gene3D" id="2.40.30.10">
    <property type="entry name" value="Translation factors"/>
    <property type="match status" value="1"/>
</dbReference>
<dbReference type="InterPro" id="IPR023799">
    <property type="entry name" value="RbfA_dom_sf"/>
</dbReference>
<evidence type="ECO:0000259" key="11">
    <source>
        <dbReference type="Pfam" id="PF01509"/>
    </source>
</evidence>
<dbReference type="PANTHER" id="PTHR13767">
    <property type="entry name" value="TRNA-PSEUDOURIDINE SYNTHASE"/>
    <property type="match status" value="1"/>
</dbReference>
<evidence type="ECO:0000259" key="15">
    <source>
        <dbReference type="Pfam" id="PF16198"/>
    </source>
</evidence>
<evidence type="ECO:0000256" key="7">
    <source>
        <dbReference type="ARBA" id="ARBA00022741"/>
    </source>
</evidence>
<reference evidence="16 17" key="1">
    <citation type="submission" date="2019-08" db="EMBL/GenBank/DDBJ databases">
        <title>Whole genome of Aphis craccivora.</title>
        <authorList>
            <person name="Voronova N.V."/>
            <person name="Shulinski R.S."/>
            <person name="Bandarenka Y.V."/>
            <person name="Zhorov D.G."/>
            <person name="Warner D."/>
        </authorList>
    </citation>
    <scope>NUCLEOTIDE SEQUENCE [LARGE SCALE GENOMIC DNA]</scope>
    <source>
        <strain evidence="16">180601</strain>
        <tissue evidence="16">Whole Body</tissue>
    </source>
</reference>
<evidence type="ECO:0000256" key="8">
    <source>
        <dbReference type="ARBA" id="ARBA00022917"/>
    </source>
</evidence>
<dbReference type="Gene3D" id="2.30.130.10">
    <property type="entry name" value="PUA domain"/>
    <property type="match status" value="1"/>
</dbReference>
<feature type="domain" description="Pseudouridine synthase II N-terminal" evidence="11">
    <location>
        <begin position="289"/>
        <end position="436"/>
    </location>
</feature>
<dbReference type="GO" id="GO:0003723">
    <property type="term" value="F:RNA binding"/>
    <property type="evidence" value="ECO:0007669"/>
    <property type="project" value="InterPro"/>
</dbReference>
<dbReference type="HAMAP" id="MF_01080">
    <property type="entry name" value="TruB_bact"/>
    <property type="match status" value="1"/>
</dbReference>
<feature type="non-terminal residue" evidence="16">
    <location>
        <position position="1"/>
    </location>
</feature>
<dbReference type="InterPro" id="IPR036925">
    <property type="entry name" value="TIF_IF2_dom3_sf"/>
</dbReference>
<dbReference type="GO" id="GO:0006400">
    <property type="term" value="P:tRNA modification"/>
    <property type="evidence" value="ECO:0007669"/>
    <property type="project" value="TreeGrafter"/>
</dbReference>
<dbReference type="InterPro" id="IPR015240">
    <property type="entry name" value="tRNA_sdUridine_synth_fam1_C"/>
</dbReference>
<evidence type="ECO:0000313" key="16">
    <source>
        <dbReference type="EMBL" id="KAF0702888.1"/>
    </source>
</evidence>
<dbReference type="InterPro" id="IPR014780">
    <property type="entry name" value="tRNA_psdUridine_synth_TruB"/>
</dbReference>
<keyword evidence="9" id="KW-0342">GTP-binding</keyword>
<evidence type="ECO:0000259" key="13">
    <source>
        <dbReference type="Pfam" id="PF09157"/>
    </source>
</evidence>
<sequence length="564" mass="63558">LKVIIKSDVQGSLEAISGALLKLSTNEVKINIIGLGIGGITETDASLALASNAIILGFNVRADVSAKKIIEMERLDLRYYSVIYDLIDEVKSAMTGLLSPEYKQNIIGLAEVRNTFKSPKFGLIAGCMVINGVIKKNNPVRLLRDNIVVYEGELESLRRFKEDVNEIRNGMECGIGIKNFNDIKIGDNIEVFEVKEYFLKDPRFKIIITISEVIVSKDLSYAQVFVSFLETNEKLNVKKLLTLLNKASGYIRKILCKKLKLRIIPNIIFYHDDSLIKGISSNNTLQQVKSIFHAKKAGYIGTLDPLASGMLPVCFGESTKFSCYLNNSDKKYNVVAKLGEKTSTFDSDGIIIKKRDISFTHIELDKTLKELTGFINQIPSMYSAIKHNGVPLYKYARQGLNIPRNIRQIKIYKLTLVSQKNNLIELNVHCSKGTYIRTLIDDLGEKLGCGAHVISLRRTQVGLLSYSKLVTIPYLKELSNKKNINQLDNLLMPVDTPVCFLPKVYLSYKESFNFKLGKKISFKSYIKNSLVRVLEKEKKIFLGLGEIYTEEILIPYRLISMSNS</sequence>
<dbReference type="GO" id="GO:0160148">
    <property type="term" value="F:tRNA pseudouridine(55) synthase activity"/>
    <property type="evidence" value="ECO:0007669"/>
    <property type="project" value="UniProtKB-EC"/>
</dbReference>
<dbReference type="PROSITE" id="PS01319">
    <property type="entry name" value="RBFA"/>
    <property type="match status" value="1"/>
</dbReference>
<gene>
    <name evidence="16" type="ORF">FWK35_00034200</name>
</gene>
<dbReference type="Pfam" id="PF11987">
    <property type="entry name" value="IF-2"/>
    <property type="match status" value="1"/>
</dbReference>
<dbReference type="PROSITE" id="PS01176">
    <property type="entry name" value="IF2"/>
    <property type="match status" value="1"/>
</dbReference>
<organism evidence="16 17">
    <name type="scientific">Aphis craccivora</name>
    <name type="common">Cowpea aphid</name>
    <dbReference type="NCBI Taxonomy" id="307492"/>
    <lineage>
        <taxon>Eukaryota</taxon>
        <taxon>Metazoa</taxon>
        <taxon>Ecdysozoa</taxon>
        <taxon>Arthropoda</taxon>
        <taxon>Hexapoda</taxon>
        <taxon>Insecta</taxon>
        <taxon>Pterygota</taxon>
        <taxon>Neoptera</taxon>
        <taxon>Paraneoptera</taxon>
        <taxon>Hemiptera</taxon>
        <taxon>Sternorrhyncha</taxon>
        <taxon>Aphidomorpha</taxon>
        <taxon>Aphidoidea</taxon>
        <taxon>Aphididae</taxon>
        <taxon>Aphidini</taxon>
        <taxon>Aphis</taxon>
        <taxon>Aphis</taxon>
    </lineage>
</organism>
<accession>A0A6G0VMY9</accession>
<comment type="subcellular location">
    <subcellularLocation>
        <location evidence="1">Cytoplasm</location>
    </subcellularLocation>
</comment>
<dbReference type="FunFam" id="2.40.30.10:FF:000008">
    <property type="entry name" value="Translation initiation factor IF-2"/>
    <property type="match status" value="1"/>
</dbReference>
<dbReference type="AlphaFoldDB" id="A0A6G0VMY9"/>
<dbReference type="InterPro" id="IPR009000">
    <property type="entry name" value="Transl_B-barrel_sf"/>
</dbReference>
<evidence type="ECO:0000259" key="12">
    <source>
        <dbReference type="Pfam" id="PF03144"/>
    </source>
</evidence>
<dbReference type="CDD" id="cd02573">
    <property type="entry name" value="PseudoU_synth_EcTruB"/>
    <property type="match status" value="1"/>
</dbReference>
<dbReference type="GO" id="GO:0003924">
    <property type="term" value="F:GTPase activity"/>
    <property type="evidence" value="ECO:0007669"/>
    <property type="project" value="InterPro"/>
</dbReference>
<dbReference type="InterPro" id="IPR000178">
    <property type="entry name" value="TF_IF2_bacterial-like"/>
</dbReference>
<comment type="similarity">
    <text evidence="3">Belongs to the pseudouridine synthase TruB family.</text>
</comment>
<evidence type="ECO:0000256" key="2">
    <source>
        <dbReference type="ARBA" id="ARBA00007733"/>
    </source>
</evidence>
<keyword evidence="7" id="KW-0547">Nucleotide-binding</keyword>
<dbReference type="EMBL" id="VUJU01014130">
    <property type="protein sequence ID" value="KAF0702888.1"/>
    <property type="molecule type" value="Genomic_DNA"/>
</dbReference>
<evidence type="ECO:0000256" key="1">
    <source>
        <dbReference type="ARBA" id="ARBA00004496"/>
    </source>
</evidence>
<evidence type="ECO:0000259" key="14">
    <source>
        <dbReference type="Pfam" id="PF11987"/>
    </source>
</evidence>
<feature type="domain" description="tRNA pseudouridine synthase II TruB subfamily 1 C-terminal" evidence="13">
    <location>
        <begin position="502"/>
        <end position="559"/>
    </location>
</feature>
<dbReference type="InterPro" id="IPR004161">
    <property type="entry name" value="EFTu-like_2"/>
</dbReference>
<dbReference type="GO" id="GO:1990481">
    <property type="term" value="P:mRNA pseudouridine synthesis"/>
    <property type="evidence" value="ECO:0007669"/>
    <property type="project" value="TreeGrafter"/>
</dbReference>
<dbReference type="Pfam" id="PF01509">
    <property type="entry name" value="TruB_N"/>
    <property type="match status" value="1"/>
</dbReference>
<comment type="caution">
    <text evidence="16">The sequence shown here is derived from an EMBL/GenBank/DDBJ whole genome shotgun (WGS) entry which is preliminary data.</text>
</comment>
<dbReference type="Pfam" id="PF03144">
    <property type="entry name" value="GTP_EFTU_D2"/>
    <property type="match status" value="1"/>
</dbReference>
<name>A0A6G0VMY9_APHCR</name>
<dbReference type="SUPFAM" id="SSF88697">
    <property type="entry name" value="PUA domain-like"/>
    <property type="match status" value="1"/>
</dbReference>
<dbReference type="CDD" id="cd21152">
    <property type="entry name" value="PUA_TruB_bacterial"/>
    <property type="match status" value="1"/>
</dbReference>
<dbReference type="PANTHER" id="PTHR13767:SF2">
    <property type="entry name" value="PSEUDOURIDYLATE SYNTHASE TRUB1"/>
    <property type="match status" value="1"/>
</dbReference>
<evidence type="ECO:0000313" key="17">
    <source>
        <dbReference type="Proteomes" id="UP000478052"/>
    </source>
</evidence>
<protein>
    <recommendedName>
        <fullName evidence="4">tRNA pseudouridine(55) synthase</fullName>
        <ecNumber evidence="4">5.4.99.25</ecNumber>
    </recommendedName>
</protein>
<dbReference type="Pfam" id="PF02033">
    <property type="entry name" value="RBFA"/>
    <property type="match status" value="1"/>
</dbReference>
<feature type="domain" description="tRNA pseudouridylate synthase B C-terminal" evidence="15">
    <location>
        <begin position="437"/>
        <end position="498"/>
    </location>
</feature>
<dbReference type="InterPro" id="IPR036974">
    <property type="entry name" value="PUA_sf"/>
</dbReference>
<dbReference type="SUPFAM" id="SSF55120">
    <property type="entry name" value="Pseudouridine synthase"/>
    <property type="match status" value="1"/>
</dbReference>
<dbReference type="InterPro" id="IPR002501">
    <property type="entry name" value="PsdUridine_synth_N"/>
</dbReference>
<dbReference type="GO" id="GO:0005525">
    <property type="term" value="F:GTP binding"/>
    <property type="evidence" value="ECO:0007669"/>
    <property type="project" value="UniProtKB-KW"/>
</dbReference>
<comment type="similarity">
    <text evidence="2">Belongs to the TRAFAC class translation factor GTPase superfamily. Classic translation factor GTPase family. IF-2 subfamily.</text>
</comment>
<dbReference type="InterPro" id="IPR020053">
    <property type="entry name" value="Ribosome-bd_factorA_CS"/>
</dbReference>
<dbReference type="InterPro" id="IPR032819">
    <property type="entry name" value="TruB_C"/>
</dbReference>
<proteinExistence type="inferred from homology"/>
<dbReference type="InterPro" id="IPR020103">
    <property type="entry name" value="PsdUridine_synth_cat_dom_sf"/>
</dbReference>
<dbReference type="SUPFAM" id="SSF89919">
    <property type="entry name" value="Ribosome-binding factor A, RbfA"/>
    <property type="match status" value="1"/>
</dbReference>
<dbReference type="EC" id="5.4.99.25" evidence="4"/>
<keyword evidence="8" id="KW-0648">Protein biosynthesis</keyword>
<dbReference type="Gene3D" id="3.30.300.20">
    <property type="match status" value="1"/>
</dbReference>
<dbReference type="InterPro" id="IPR015947">
    <property type="entry name" value="PUA-like_sf"/>
</dbReference>
<dbReference type="FunFam" id="3.40.50.10050:FF:000001">
    <property type="entry name" value="Translation initiation factor IF-2"/>
    <property type="match status" value="1"/>
</dbReference>
<keyword evidence="5 16" id="KW-0396">Initiation factor</keyword>
<dbReference type="NCBIfam" id="TIGR00431">
    <property type="entry name" value="TruB"/>
    <property type="match status" value="1"/>
</dbReference>